<reference evidence="2 3" key="2">
    <citation type="submission" date="2018-11" db="EMBL/GenBank/DDBJ databases">
        <authorList>
            <consortium name="Pathogen Informatics"/>
        </authorList>
    </citation>
    <scope>NUCLEOTIDE SEQUENCE [LARGE SCALE GENOMIC DNA]</scope>
</reference>
<dbReference type="WBParaSite" id="ASIM_0001381101-mRNA-1">
    <property type="protein sequence ID" value="ASIM_0001381101-mRNA-1"/>
    <property type="gene ID" value="ASIM_0001381101"/>
</dbReference>
<gene>
    <name evidence="2" type="ORF">ASIM_LOCUS13239</name>
</gene>
<reference evidence="4" key="1">
    <citation type="submission" date="2017-02" db="UniProtKB">
        <authorList>
            <consortium name="WormBaseParasite"/>
        </authorList>
    </citation>
    <scope>IDENTIFICATION</scope>
</reference>
<dbReference type="Proteomes" id="UP000267096">
    <property type="component" value="Unassembled WGS sequence"/>
</dbReference>
<protein>
    <submittedName>
        <fullName evidence="4">SORBS2</fullName>
    </submittedName>
</protein>
<evidence type="ECO:0000313" key="2">
    <source>
        <dbReference type="EMBL" id="VDK49254.1"/>
    </source>
</evidence>
<feature type="compositionally biased region" description="Polar residues" evidence="1">
    <location>
        <begin position="1"/>
        <end position="12"/>
    </location>
</feature>
<proteinExistence type="predicted"/>
<dbReference type="EMBL" id="UYRR01031343">
    <property type="protein sequence ID" value="VDK49254.1"/>
    <property type="molecule type" value="Genomic_DNA"/>
</dbReference>
<evidence type="ECO:0000313" key="4">
    <source>
        <dbReference type="WBParaSite" id="ASIM_0001381101-mRNA-1"/>
    </source>
</evidence>
<name>A0A0M3JZ95_ANISI</name>
<evidence type="ECO:0000256" key="1">
    <source>
        <dbReference type="SAM" id="MobiDB-lite"/>
    </source>
</evidence>
<accession>A0A0M3JZ95</accession>
<feature type="region of interest" description="Disordered" evidence="1">
    <location>
        <begin position="88"/>
        <end position="112"/>
    </location>
</feature>
<feature type="compositionally biased region" description="Basic and acidic residues" evidence="1">
    <location>
        <begin position="88"/>
        <end position="101"/>
    </location>
</feature>
<feature type="region of interest" description="Disordered" evidence="1">
    <location>
        <begin position="1"/>
        <end position="42"/>
    </location>
</feature>
<sequence length="112" mass="12396">MSSPQGQGTSPISVPPRERTLSVDSENLSVSSSSVGSQPQRKFSLTGLLGRRTSVSEAYKRYSGFTTNGDGFQREDYRKPVDIKKHFGIDEHGNTVEKHNQDPGQHQMSLML</sequence>
<organism evidence="4">
    <name type="scientific">Anisakis simplex</name>
    <name type="common">Herring worm</name>
    <dbReference type="NCBI Taxonomy" id="6269"/>
    <lineage>
        <taxon>Eukaryota</taxon>
        <taxon>Metazoa</taxon>
        <taxon>Ecdysozoa</taxon>
        <taxon>Nematoda</taxon>
        <taxon>Chromadorea</taxon>
        <taxon>Rhabditida</taxon>
        <taxon>Spirurina</taxon>
        <taxon>Ascaridomorpha</taxon>
        <taxon>Ascaridoidea</taxon>
        <taxon>Anisakidae</taxon>
        <taxon>Anisakis</taxon>
        <taxon>Anisakis simplex complex</taxon>
    </lineage>
</organism>
<keyword evidence="3" id="KW-1185">Reference proteome</keyword>
<dbReference type="AlphaFoldDB" id="A0A0M3JZ95"/>
<feature type="compositionally biased region" description="Low complexity" evidence="1">
    <location>
        <begin position="22"/>
        <end position="37"/>
    </location>
</feature>
<evidence type="ECO:0000313" key="3">
    <source>
        <dbReference type="Proteomes" id="UP000267096"/>
    </source>
</evidence>
<feature type="compositionally biased region" description="Polar residues" evidence="1">
    <location>
        <begin position="102"/>
        <end position="112"/>
    </location>
</feature>
<dbReference type="OrthoDB" id="10428391at2759"/>